<proteinExistence type="predicted"/>
<dbReference type="EMBL" id="CP159204">
    <property type="protein sequence ID" value="XCF16847.1"/>
    <property type="molecule type" value="Genomic_DNA"/>
</dbReference>
<evidence type="ECO:0000313" key="2">
    <source>
        <dbReference type="EMBL" id="XCF16847.1"/>
    </source>
</evidence>
<dbReference type="AlphaFoldDB" id="A0AAU8CDT7"/>
<feature type="transmembrane region" description="Helical" evidence="1">
    <location>
        <begin position="12"/>
        <end position="34"/>
    </location>
</feature>
<feature type="transmembrane region" description="Helical" evidence="1">
    <location>
        <begin position="43"/>
        <end position="63"/>
    </location>
</feature>
<dbReference type="KEGG" id="hanx:ABSL23_02235"/>
<accession>A0AAU8CDT7</accession>
<reference evidence="2" key="1">
    <citation type="submission" date="2024-06" db="EMBL/GenBank/DDBJ databases">
        <title>Genome Sequence of an extremely halophilic archaeon isolated from Permian era halite, Salado Formation, Carlsbad, New Mexico: Halobacterium sp. strain NMX12-1.</title>
        <authorList>
            <person name="Sotoa L."/>
            <person name="DasSarma P."/>
            <person name="Anton B.P."/>
            <person name="Vincze T."/>
            <person name="Verma I."/>
            <person name="Eralp B."/>
            <person name="Powers D.W."/>
            <person name="Dozier B.L."/>
            <person name="Roberts R.J."/>
            <person name="DasSarma S."/>
        </authorList>
    </citation>
    <scope>NUCLEOTIDE SEQUENCE</scope>
    <source>
        <strain evidence="2">NMX12-1</strain>
    </source>
</reference>
<feature type="transmembrane region" description="Helical" evidence="1">
    <location>
        <begin position="69"/>
        <end position="89"/>
    </location>
</feature>
<dbReference type="GeneID" id="91107930"/>
<dbReference type="RefSeq" id="WP_353634592.1">
    <property type="nucleotide sequence ID" value="NZ_CP159204.1"/>
</dbReference>
<evidence type="ECO:0000256" key="1">
    <source>
        <dbReference type="SAM" id="Phobius"/>
    </source>
</evidence>
<sequence length="134" mass="14185">MTFPAEAIPDGAVLAVHHLITGLLTVLLAVWVVADNYAHREPLLAMVGAVFALVGFLLVWKWYPMTGAAMTLAGVVLVLLGVSLPGGMWSGYPLTWRVVALAGGLVALDDAVSHAFGIWTPLDAGWGQVYHLVP</sequence>
<name>A0AAU8CDT7_9EURY</name>
<gene>
    <name evidence="2" type="ORF">ABSL23_02235</name>
</gene>
<evidence type="ECO:0008006" key="3">
    <source>
        <dbReference type="Google" id="ProtNLM"/>
    </source>
</evidence>
<keyword evidence="1" id="KW-1133">Transmembrane helix</keyword>
<keyword evidence="1" id="KW-0812">Transmembrane</keyword>
<organism evidence="2">
    <name type="scientific">Halobacterium sp. NMX12-1</name>
    <dbReference type="NCBI Taxonomy" id="3166650"/>
    <lineage>
        <taxon>Archaea</taxon>
        <taxon>Methanobacteriati</taxon>
        <taxon>Methanobacteriota</taxon>
        <taxon>Stenosarchaea group</taxon>
        <taxon>Halobacteria</taxon>
        <taxon>Halobacteriales</taxon>
        <taxon>Halobacteriaceae</taxon>
        <taxon>Halobacterium</taxon>
    </lineage>
</organism>
<keyword evidence="1" id="KW-0472">Membrane</keyword>
<protein>
    <recommendedName>
        <fullName evidence="3">SPW repeat-containing protein</fullName>
    </recommendedName>
</protein>